<reference evidence="1" key="1">
    <citation type="submission" date="2022-03" db="EMBL/GenBank/DDBJ databases">
        <title>Genomic analyses of argali, domestic sheep and their hybrids provide insights into chromosomal evolution, heterosis and genetic basis of agronomic traits.</title>
        <authorList>
            <person name="Li M."/>
        </authorList>
    </citation>
    <scope>NUCLEOTIDE SEQUENCE</scope>
    <source>
        <strain evidence="1">F1 hybrid</strain>
    </source>
</reference>
<organism evidence="1 2">
    <name type="scientific">Ovis ammon polii x Ovis aries</name>
    <dbReference type="NCBI Taxonomy" id="2918886"/>
    <lineage>
        <taxon>Eukaryota</taxon>
        <taxon>Metazoa</taxon>
        <taxon>Chordata</taxon>
        <taxon>Craniata</taxon>
        <taxon>Vertebrata</taxon>
        <taxon>Euteleostomi</taxon>
        <taxon>Mammalia</taxon>
        <taxon>Eutheria</taxon>
        <taxon>Laurasiatheria</taxon>
        <taxon>Artiodactyla</taxon>
        <taxon>Ruminantia</taxon>
        <taxon>Pecora</taxon>
        <taxon>Bovidae</taxon>
        <taxon>Caprinae</taxon>
        <taxon>Ovis</taxon>
    </lineage>
</organism>
<dbReference type="EMBL" id="CM043035">
    <property type="protein sequence ID" value="KAI4581554.1"/>
    <property type="molecule type" value="Genomic_DNA"/>
</dbReference>
<evidence type="ECO:0000313" key="2">
    <source>
        <dbReference type="Proteomes" id="UP001057279"/>
    </source>
</evidence>
<name>A0ACB9UV63_9CETA</name>
<accession>A0ACB9UV63</accession>
<gene>
    <name evidence="1" type="ORF">MJG53_009997</name>
</gene>
<comment type="caution">
    <text evidence="1">The sequence shown here is derived from an EMBL/GenBank/DDBJ whole genome shotgun (WGS) entry which is preliminary data.</text>
</comment>
<protein>
    <submittedName>
        <fullName evidence="1">Uncharacterized protein</fullName>
    </submittedName>
</protein>
<keyword evidence="2" id="KW-1185">Reference proteome</keyword>
<dbReference type="Proteomes" id="UP001057279">
    <property type="component" value="Linkage Group LG10"/>
</dbReference>
<evidence type="ECO:0000313" key="1">
    <source>
        <dbReference type="EMBL" id="KAI4581554.1"/>
    </source>
</evidence>
<proteinExistence type="predicted"/>
<sequence length="1056" mass="119675">MRKPNPLQDANFCSRLFFCWLNPLFKIGYKRRLEEDDMYSMLPEDRSQNLGEELQGYWDQEVLRAEKDVQETSLTKAILKCHWKSYLVLGIFILLETHLGGSRCQWSLSAAVGMCVACECVRAEGMEDTGDVKEVEKVEGTKVVQPIFLGKMINYVENSNRTDSAALHEAYGYAAGLSASVLLWAVLHHLYFYHIQRMGMRLRVAVCHMIYRKVLRLSSSAMGKTTTGQIVNLLSNDVNRFDQVTMFLHYLWVGPLQAIAVTALLWMETGISCLAGMAVLIFLLLLQSCFGMWFASLRSKTAALTDDRIRTMNEFISGIRTVKMYAWEKSLIDLITSLRREEISKILQSSYLRGMNLASFFAVTKIMVFVTFITNGVLDKVITASQVFVVVTLYEALRFTSTLYFPMAIEKVSEAVVSIRRIKNFLLLDEIPQLNPQLSSDGETIVRVQDFTAFWDKSSLLRAVLGELPPSQGKVSVHGRIAYVSQQPWMFPGTVRSNILFGKKYEEEPYEKVIKACALEEAENTEVILPLEDRLVGKVGFKTYKNYFTAGAHWFIIIFLILVNVADQVAYVLQDWWLADWANGQSSLYAIIYGKGTVIVLLDPVWYLTVYSAGFHFFMKIGAHGLFGEMNNSLYPVLTGRILNRFSKDIGHLDDLLPLTFLHFIQTFLLVVGVMIVMVAVIPWIVIAVIPFGILFFFLWRYFLETSWDVRRLECTTQSPVFSHLASSLRGLWTIRAYKVEQRFQELFDSHQDLHSGVICAVFVTVVAFGALILAETLSPGQVGLVLSLTLTLMGMFQWCVRQSTEVENMMISVERGTEYIDLKKEAPWELKYRPPPSWPHNGAISFNNVDFRYSLDRPPVLKDLGAYIPPRIKVGIVGRTGAGKSSLIAALFRLSELEGRIWIDGILTTNMGLHDLRKKMSVVSQVQLKEIISDLPGKMDIELAESGSNLSAGQRQLVCLARALLTKNQILIIDKATSNVDPRTDELIQKRIHEKFSQCTVLTVTHRLSTIIDADGIIVLDSRTGKEFGRPYDALQNKNGIFYKMVQQLDALRKK</sequence>